<keyword evidence="6" id="KW-0539">Nucleus</keyword>
<feature type="region of interest" description="Disordered" evidence="7">
    <location>
        <begin position="295"/>
        <end position="351"/>
    </location>
</feature>
<dbReference type="InterPro" id="IPR034605">
    <property type="entry name" value="PGC-1"/>
</dbReference>
<sequence length="643" mass="71422">MQSPPLQRYFEPCAATASMFLYAQGASVVCCHHDTLTIERRFARHSHEVQLLAVDNHSESGAGRLVVSYDAGKNVIVWDLLTGDEISRLASLDHHITAAAWMRSGNVAFGNSQGVIILFEPRTQEHVSSRTIDQIAVTALAPSGDCRTFAIGYQNGQCLVAILQPRFTILHNLTMSRSPSPIVTLQWHASTPRQKSDMLASQTQDGDLKVWSVAKTYNANEPAKVVRSLKRNETFRPGPNWMGWSKNGRIIQHSESETISWDVRTRHITHDMIPTLEHNDKATTIASESEIMFNPSDVGISESDDDYSKPSFSQDESFDERSLNSSQNGFPSMSGSRTPGRHGGSLRSRGLTEHTYISADDSFKSKPKRGFKSSDLYSQCSFSSVSTRSHVPSQVRNVPAQGTPSIEEARVDDLFKFTRSRLSDIPYKAIPMGEARRTNDDLRRQMLSTIFGWHKEIEDLIADEMSRHPNGSSSRIMLAKWLGLTDRDIVDIGTEGMTSSDWMLLALSGMGGGQHTSQHKIGRAYVTTLLEKRDVHAAATILIGMGDHNDAIEIYVSHKRYMEALILTCLFYPAVWERQCAIVKRWGESAIQHGHRDLAIRCFACSGQESSEPWASPSAVQLTFQNLGPSIGEVLSPPLSSRS</sequence>
<dbReference type="GO" id="GO:0003712">
    <property type="term" value="F:transcription coregulator activity"/>
    <property type="evidence" value="ECO:0007669"/>
    <property type="project" value="InterPro"/>
</dbReference>
<evidence type="ECO:0000256" key="5">
    <source>
        <dbReference type="ARBA" id="ARBA00023163"/>
    </source>
</evidence>
<organism evidence="9 10">
    <name type="scientific">Parascedosporium putredinis</name>
    <dbReference type="NCBI Taxonomy" id="1442378"/>
    <lineage>
        <taxon>Eukaryota</taxon>
        <taxon>Fungi</taxon>
        <taxon>Dikarya</taxon>
        <taxon>Ascomycota</taxon>
        <taxon>Pezizomycotina</taxon>
        <taxon>Sordariomycetes</taxon>
        <taxon>Hypocreomycetidae</taxon>
        <taxon>Microascales</taxon>
        <taxon>Microascaceae</taxon>
        <taxon>Parascedosporium</taxon>
    </lineage>
</organism>
<feature type="domain" description="Gem-associated protein 5 TPR" evidence="8">
    <location>
        <begin position="450"/>
        <end position="608"/>
    </location>
</feature>
<evidence type="ECO:0000256" key="6">
    <source>
        <dbReference type="ARBA" id="ARBA00023242"/>
    </source>
</evidence>
<dbReference type="PANTHER" id="PTHR15528">
    <property type="entry name" value="PEROXISOME PROLIFERATOR ACTIVATED RECEPTOR GAMMA COACTIVATOR 1 PGC-1 -RELATED"/>
    <property type="match status" value="1"/>
</dbReference>
<dbReference type="OrthoDB" id="7326421at2759"/>
<dbReference type="EMBL" id="CALLCH030000005">
    <property type="protein sequence ID" value="CAI4212536.1"/>
    <property type="molecule type" value="Genomic_DNA"/>
</dbReference>
<evidence type="ECO:0000256" key="7">
    <source>
        <dbReference type="SAM" id="MobiDB-lite"/>
    </source>
</evidence>
<keyword evidence="3" id="KW-0694">RNA-binding</keyword>
<dbReference type="GO" id="GO:0005634">
    <property type="term" value="C:nucleus"/>
    <property type="evidence" value="ECO:0007669"/>
    <property type="project" value="UniProtKB-SubCell"/>
</dbReference>
<evidence type="ECO:0000256" key="2">
    <source>
        <dbReference type="ARBA" id="ARBA00022553"/>
    </source>
</evidence>
<feature type="compositionally biased region" description="Polar residues" evidence="7">
    <location>
        <begin position="323"/>
        <end position="337"/>
    </location>
</feature>
<keyword evidence="10" id="KW-1185">Reference proteome</keyword>
<name>A0A9P1GZ70_9PEZI</name>
<gene>
    <name evidence="9" type="ORF">PPNO1_LOCUS2293</name>
</gene>
<accession>A0A9P1GZ70</accession>
<proteinExistence type="predicted"/>
<evidence type="ECO:0000313" key="10">
    <source>
        <dbReference type="Proteomes" id="UP000838763"/>
    </source>
</evidence>
<dbReference type="Gene3D" id="2.130.10.10">
    <property type="entry name" value="YVTN repeat-like/Quinoprotein amine dehydrogenase"/>
    <property type="match status" value="1"/>
</dbReference>
<dbReference type="InterPro" id="IPR036322">
    <property type="entry name" value="WD40_repeat_dom_sf"/>
</dbReference>
<dbReference type="GO" id="GO:0003723">
    <property type="term" value="F:RNA binding"/>
    <property type="evidence" value="ECO:0007669"/>
    <property type="project" value="UniProtKB-KW"/>
</dbReference>
<dbReference type="Proteomes" id="UP000838763">
    <property type="component" value="Unassembled WGS sequence"/>
</dbReference>
<dbReference type="InterPro" id="IPR015943">
    <property type="entry name" value="WD40/YVTN_repeat-like_dom_sf"/>
</dbReference>
<keyword evidence="5" id="KW-0804">Transcription</keyword>
<keyword evidence="2" id="KW-0597">Phosphoprotein</keyword>
<dbReference type="AlphaFoldDB" id="A0A9P1GZ70"/>
<dbReference type="SUPFAM" id="SSF50978">
    <property type="entry name" value="WD40 repeat-like"/>
    <property type="match status" value="1"/>
</dbReference>
<evidence type="ECO:0000256" key="4">
    <source>
        <dbReference type="ARBA" id="ARBA00023015"/>
    </source>
</evidence>
<comment type="caution">
    <text evidence="9">The sequence shown here is derived from an EMBL/GenBank/DDBJ whole genome shotgun (WGS) entry which is preliminary data.</text>
</comment>
<comment type="subcellular location">
    <subcellularLocation>
        <location evidence="1">Nucleus</location>
    </subcellularLocation>
</comment>
<dbReference type="PANTHER" id="PTHR15528:SF11">
    <property type="entry name" value="FI18188P1"/>
    <property type="match status" value="1"/>
</dbReference>
<dbReference type="GO" id="GO:0045944">
    <property type="term" value="P:positive regulation of transcription by RNA polymerase II"/>
    <property type="evidence" value="ECO:0007669"/>
    <property type="project" value="TreeGrafter"/>
</dbReference>
<dbReference type="Pfam" id="PF23774">
    <property type="entry name" value="TPR_GEMI5"/>
    <property type="match status" value="1"/>
</dbReference>
<dbReference type="InterPro" id="IPR056421">
    <property type="entry name" value="TPR_GEMI5"/>
</dbReference>
<evidence type="ECO:0000313" key="9">
    <source>
        <dbReference type="EMBL" id="CAI4212536.1"/>
    </source>
</evidence>
<evidence type="ECO:0000256" key="1">
    <source>
        <dbReference type="ARBA" id="ARBA00004123"/>
    </source>
</evidence>
<evidence type="ECO:0000256" key="3">
    <source>
        <dbReference type="ARBA" id="ARBA00022884"/>
    </source>
</evidence>
<protein>
    <recommendedName>
        <fullName evidence="8">Gem-associated protein 5 TPR domain-containing protein</fullName>
    </recommendedName>
</protein>
<evidence type="ECO:0000259" key="8">
    <source>
        <dbReference type="Pfam" id="PF23774"/>
    </source>
</evidence>
<reference evidence="9" key="1">
    <citation type="submission" date="2022-11" db="EMBL/GenBank/DDBJ databases">
        <authorList>
            <person name="Scott C."/>
            <person name="Bruce N."/>
        </authorList>
    </citation>
    <scope>NUCLEOTIDE SEQUENCE</scope>
</reference>
<keyword evidence="4" id="KW-0805">Transcription regulation</keyword>